<organism evidence="1 2">
    <name type="scientific">Isoptericola hypogeus</name>
    <dbReference type="NCBI Taxonomy" id="300179"/>
    <lineage>
        <taxon>Bacteria</taxon>
        <taxon>Bacillati</taxon>
        <taxon>Actinomycetota</taxon>
        <taxon>Actinomycetes</taxon>
        <taxon>Micrococcales</taxon>
        <taxon>Promicromonosporaceae</taxon>
        <taxon>Isoptericola</taxon>
    </lineage>
</organism>
<dbReference type="RefSeq" id="WP_344247059.1">
    <property type="nucleotide sequence ID" value="NZ_BAAAPM010000003.1"/>
</dbReference>
<sequence length="263" mass="28811">MQVLNIEVPASLAQRWRGWFAPPRQPYVLTPRQAEAVGALDDRGRLSPELRDTFGLFGVPDDAVLGWIDEATFRAMSASDRAAVRQAQPERHHWPSAADPGRLDARMVRWVEDGVRPSRHDAVPDAAWAHAAASGLPGARGLAGRFPAASGPNCFGTVMAAAGVAGAEHEWMQREPFERWLAERAVALPRRSRPDDHPGTVLVWRSPAGQVEHAAITLGDGWALHKPSQSWYSPVKVLTVDAVKASSRAAGRRLHRYRLLTTP</sequence>
<dbReference type="Proteomes" id="UP001501138">
    <property type="component" value="Unassembled WGS sequence"/>
</dbReference>
<protein>
    <recommendedName>
        <fullName evidence="3">NlpC/P60 family protein</fullName>
    </recommendedName>
</protein>
<accession>A0ABP4VA80</accession>
<dbReference type="EMBL" id="BAAAPM010000003">
    <property type="protein sequence ID" value="GAA1719638.1"/>
    <property type="molecule type" value="Genomic_DNA"/>
</dbReference>
<evidence type="ECO:0000313" key="1">
    <source>
        <dbReference type="EMBL" id="GAA1719638.1"/>
    </source>
</evidence>
<proteinExistence type="predicted"/>
<reference evidence="2" key="1">
    <citation type="journal article" date="2019" name="Int. J. Syst. Evol. Microbiol.">
        <title>The Global Catalogue of Microorganisms (GCM) 10K type strain sequencing project: providing services to taxonomists for standard genome sequencing and annotation.</title>
        <authorList>
            <consortium name="The Broad Institute Genomics Platform"/>
            <consortium name="The Broad Institute Genome Sequencing Center for Infectious Disease"/>
            <person name="Wu L."/>
            <person name="Ma J."/>
        </authorList>
    </citation>
    <scope>NUCLEOTIDE SEQUENCE [LARGE SCALE GENOMIC DNA]</scope>
    <source>
        <strain evidence="2">JCM 15589</strain>
    </source>
</reference>
<name>A0ABP4VA80_9MICO</name>
<evidence type="ECO:0008006" key="3">
    <source>
        <dbReference type="Google" id="ProtNLM"/>
    </source>
</evidence>
<evidence type="ECO:0000313" key="2">
    <source>
        <dbReference type="Proteomes" id="UP001501138"/>
    </source>
</evidence>
<comment type="caution">
    <text evidence="1">The sequence shown here is derived from an EMBL/GenBank/DDBJ whole genome shotgun (WGS) entry which is preliminary data.</text>
</comment>
<keyword evidence="2" id="KW-1185">Reference proteome</keyword>
<gene>
    <name evidence="1" type="ORF">GCM10009809_14280</name>
</gene>